<dbReference type="RefSeq" id="WP_311484551.1">
    <property type="nucleotide sequence ID" value="NZ_JAVRHP010000041.1"/>
</dbReference>
<keyword evidence="2" id="KW-1185">Reference proteome</keyword>
<reference evidence="1 2" key="1">
    <citation type="submission" date="2023-09" db="EMBL/GenBank/DDBJ databases">
        <authorList>
            <person name="Rey-Velasco X."/>
        </authorList>
    </citation>
    <scope>NUCLEOTIDE SEQUENCE [LARGE SCALE GENOMIC DNA]</scope>
    <source>
        <strain evidence="1 2">F297</strain>
    </source>
</reference>
<evidence type="ECO:0000313" key="2">
    <source>
        <dbReference type="Proteomes" id="UP001248819"/>
    </source>
</evidence>
<organism evidence="1 2">
    <name type="scientific">Autumnicola edwardsiae</name>
    <dbReference type="NCBI Taxonomy" id="3075594"/>
    <lineage>
        <taxon>Bacteria</taxon>
        <taxon>Pseudomonadati</taxon>
        <taxon>Bacteroidota</taxon>
        <taxon>Flavobacteriia</taxon>
        <taxon>Flavobacteriales</taxon>
        <taxon>Flavobacteriaceae</taxon>
        <taxon>Autumnicola</taxon>
    </lineage>
</organism>
<dbReference type="EMBL" id="JAVRHP010000041">
    <property type="protein sequence ID" value="MDT0650370.1"/>
    <property type="molecule type" value="Genomic_DNA"/>
</dbReference>
<proteinExistence type="predicted"/>
<dbReference type="Proteomes" id="UP001248819">
    <property type="component" value="Unassembled WGS sequence"/>
</dbReference>
<protein>
    <submittedName>
        <fullName evidence="1">Uncharacterized protein</fullName>
    </submittedName>
</protein>
<evidence type="ECO:0000313" key="1">
    <source>
        <dbReference type="EMBL" id="MDT0650370.1"/>
    </source>
</evidence>
<comment type="caution">
    <text evidence="1">The sequence shown here is derived from an EMBL/GenBank/DDBJ whole genome shotgun (WGS) entry which is preliminary data.</text>
</comment>
<gene>
    <name evidence="1" type="ORF">RM529_09450</name>
</gene>
<sequence length="123" mass="14473">MYYSISEDHKGSDHLEYTGILNKRIAIREDIKRELKEYFSILKESNGNKVKKSIILALSPFVKLEYAMTASLRRPTWENCETCELSNVSLYYDCLYRNSSSRNFTDLLLKQKGRIEEYLIAQM</sequence>
<name>A0ABU3CVK1_9FLAO</name>
<accession>A0ABU3CVK1</accession>